<dbReference type="Gene3D" id="3.40.50.300">
    <property type="entry name" value="P-loop containing nucleotide triphosphate hydrolases"/>
    <property type="match status" value="1"/>
</dbReference>
<evidence type="ECO:0000256" key="4">
    <source>
        <dbReference type="ARBA" id="ARBA00022741"/>
    </source>
</evidence>
<dbReference type="EMBL" id="CP013614">
    <property type="protein sequence ID" value="ALS02029.1"/>
    <property type="molecule type" value="Genomic_DNA"/>
</dbReference>
<keyword evidence="7" id="KW-0472">Membrane</keyword>
<evidence type="ECO:0000313" key="10">
    <source>
        <dbReference type="Proteomes" id="UP000065511"/>
    </source>
</evidence>
<evidence type="ECO:0000256" key="3">
    <source>
        <dbReference type="ARBA" id="ARBA00022475"/>
    </source>
</evidence>
<evidence type="ECO:0000256" key="5">
    <source>
        <dbReference type="ARBA" id="ARBA00022840"/>
    </source>
</evidence>
<dbReference type="Proteomes" id="UP000065511">
    <property type="component" value="Chromosome"/>
</dbReference>
<dbReference type="SUPFAM" id="SSF52540">
    <property type="entry name" value="P-loop containing nucleoside triphosphate hydrolases"/>
    <property type="match status" value="1"/>
</dbReference>
<evidence type="ECO:0000256" key="1">
    <source>
        <dbReference type="ARBA" id="ARBA00005417"/>
    </source>
</evidence>
<evidence type="ECO:0000259" key="8">
    <source>
        <dbReference type="PROSITE" id="PS50893"/>
    </source>
</evidence>
<keyword evidence="3" id="KW-1003">Cell membrane</keyword>
<evidence type="ECO:0000256" key="6">
    <source>
        <dbReference type="ARBA" id="ARBA00022967"/>
    </source>
</evidence>
<dbReference type="InterPro" id="IPR050095">
    <property type="entry name" value="ECF_ABC_transporter_ATP-bd"/>
</dbReference>
<gene>
    <name evidence="9" type="ORF">ATZ33_11730</name>
</gene>
<dbReference type="SMART" id="SM00382">
    <property type="entry name" value="AAA"/>
    <property type="match status" value="1"/>
</dbReference>
<comment type="similarity">
    <text evidence="1">Belongs to the ABC transporter superfamily.</text>
</comment>
<keyword evidence="10" id="KW-1185">Reference proteome</keyword>
<dbReference type="InterPro" id="IPR003593">
    <property type="entry name" value="AAA+_ATPase"/>
</dbReference>
<evidence type="ECO:0000313" key="9">
    <source>
        <dbReference type="EMBL" id="ALS02029.1"/>
    </source>
</evidence>
<name>A0ABM5W9M1_9ENTE</name>
<dbReference type="InterPro" id="IPR015856">
    <property type="entry name" value="ABC_transpr_CbiO/EcfA_su"/>
</dbReference>
<organism evidence="9 10">
    <name type="scientific">Enterococcus silesiacus</name>
    <dbReference type="NCBI Taxonomy" id="332949"/>
    <lineage>
        <taxon>Bacteria</taxon>
        <taxon>Bacillati</taxon>
        <taxon>Bacillota</taxon>
        <taxon>Bacilli</taxon>
        <taxon>Lactobacillales</taxon>
        <taxon>Enterococcaceae</taxon>
        <taxon>Enterococcus</taxon>
    </lineage>
</organism>
<dbReference type="CDD" id="cd03225">
    <property type="entry name" value="ABC_cobalt_CbiO_domain1"/>
    <property type="match status" value="1"/>
</dbReference>
<dbReference type="InterPro" id="IPR003439">
    <property type="entry name" value="ABC_transporter-like_ATP-bd"/>
</dbReference>
<dbReference type="PROSITE" id="PS50893">
    <property type="entry name" value="ABC_TRANSPORTER_2"/>
    <property type="match status" value="1"/>
</dbReference>
<evidence type="ECO:0000256" key="7">
    <source>
        <dbReference type="ARBA" id="ARBA00023136"/>
    </source>
</evidence>
<keyword evidence="5" id="KW-0067">ATP-binding</keyword>
<keyword evidence="4" id="KW-0547">Nucleotide-binding</keyword>
<reference evidence="9 10" key="1">
    <citation type="submission" date="2015-12" db="EMBL/GenBank/DDBJ databases">
        <authorList>
            <person name="Lauer A."/>
            <person name="Humrighouse B."/>
            <person name="Loparev V."/>
            <person name="Shewmaker P.L."/>
            <person name="Whitney A.M."/>
            <person name="McLaughlin R.W."/>
        </authorList>
    </citation>
    <scope>NUCLEOTIDE SEQUENCE [LARGE SCALE GENOMIC DNA]</scope>
    <source>
        <strain evidence="9 10">LMG 23085</strain>
    </source>
</reference>
<keyword evidence="2" id="KW-0813">Transport</keyword>
<sequence>MTFSYDQTVVLKDISVAFEKGEKVAIIGQNGAGKTTLSKLLNGLLRPDQGSITLFGDDICDKSTSVISKHVGYSFQNPDDQIFHDTVKKEIAFGPENLRFDTQHAKQAIDNAIRLSGLTELLDTPPYNLPFSQRKFVTLASVIAMEPEIIILDEPTAGQDKAGIQQLEKMIHTLSDTTIIVVTHDMEFVARNFDRILVMANGQILSDSGAKETFYNKPLMEKANIEQPYLMSVVEEFLFQQDITTVEAFRHRLKNGRIQQ</sequence>
<evidence type="ECO:0000256" key="2">
    <source>
        <dbReference type="ARBA" id="ARBA00022448"/>
    </source>
</evidence>
<protein>
    <recommendedName>
        <fullName evidence="8">ABC transporter domain-containing protein</fullName>
    </recommendedName>
</protein>
<dbReference type="Pfam" id="PF00005">
    <property type="entry name" value="ABC_tran"/>
    <property type="match status" value="1"/>
</dbReference>
<proteinExistence type="inferred from homology"/>
<dbReference type="PANTHER" id="PTHR43553">
    <property type="entry name" value="HEAVY METAL TRANSPORTER"/>
    <property type="match status" value="1"/>
</dbReference>
<keyword evidence="6" id="KW-1278">Translocase</keyword>
<dbReference type="InterPro" id="IPR027417">
    <property type="entry name" value="P-loop_NTPase"/>
</dbReference>
<accession>A0ABM5W9M1</accession>
<feature type="domain" description="ABC transporter" evidence="8">
    <location>
        <begin position="1"/>
        <end position="226"/>
    </location>
</feature>